<accession>A0A658QQE5</accession>
<sequence>MNSPAPYCSFRTRPNVVSIPARRRFVLRLYVHCVLHKADTR</sequence>
<name>A0A658QQE5_9BURK</name>
<dbReference type="AlphaFoldDB" id="A0A658QQE5"/>
<evidence type="ECO:0000313" key="1">
    <source>
        <dbReference type="EMBL" id="SAL09953.1"/>
    </source>
</evidence>
<comment type="caution">
    <text evidence="1">The sequence shown here is derived from an EMBL/GenBank/DDBJ whole genome shotgun (WGS) entry which is preliminary data.</text>
</comment>
<proteinExistence type="predicted"/>
<reference evidence="1 2" key="1">
    <citation type="submission" date="2016-01" db="EMBL/GenBank/DDBJ databases">
        <authorList>
            <person name="Peeters C."/>
        </authorList>
    </citation>
    <scope>NUCLEOTIDE SEQUENCE [LARGE SCALE GENOMIC DNA]</scope>
    <source>
        <strain evidence="1">LMG 29315</strain>
    </source>
</reference>
<gene>
    <name evidence="1" type="ORF">AWB72_00178</name>
</gene>
<organism evidence="1 2">
    <name type="scientific">Caballeronia concitans</name>
    <dbReference type="NCBI Taxonomy" id="1777133"/>
    <lineage>
        <taxon>Bacteria</taxon>
        <taxon>Pseudomonadati</taxon>
        <taxon>Pseudomonadota</taxon>
        <taxon>Betaproteobacteria</taxon>
        <taxon>Burkholderiales</taxon>
        <taxon>Burkholderiaceae</taxon>
        <taxon>Caballeronia</taxon>
    </lineage>
</organism>
<keyword evidence="2" id="KW-1185">Reference proteome</keyword>
<dbReference type="Proteomes" id="UP000198263">
    <property type="component" value="Unassembled WGS sequence"/>
</dbReference>
<evidence type="ECO:0000313" key="2">
    <source>
        <dbReference type="Proteomes" id="UP000198263"/>
    </source>
</evidence>
<dbReference type="EMBL" id="FCNV02000001">
    <property type="protein sequence ID" value="SAL09953.1"/>
    <property type="molecule type" value="Genomic_DNA"/>
</dbReference>
<protein>
    <submittedName>
        <fullName evidence="1">Uncharacterized protein</fullName>
    </submittedName>
</protein>